<dbReference type="AlphaFoldDB" id="A0A7W8C036"/>
<dbReference type="PANTHER" id="PTHR36930">
    <property type="entry name" value="METAL-SULFUR CLUSTER BIOSYNTHESIS PROTEINS YUAD-RELATED"/>
    <property type="match status" value="1"/>
</dbReference>
<organism evidence="2 3">
    <name type="scientific">Desulfovibrio intestinalis</name>
    <dbReference type="NCBI Taxonomy" id="58621"/>
    <lineage>
        <taxon>Bacteria</taxon>
        <taxon>Pseudomonadati</taxon>
        <taxon>Thermodesulfobacteriota</taxon>
        <taxon>Desulfovibrionia</taxon>
        <taxon>Desulfovibrionales</taxon>
        <taxon>Desulfovibrionaceae</taxon>
        <taxon>Desulfovibrio</taxon>
    </lineage>
</organism>
<evidence type="ECO:0000313" key="2">
    <source>
        <dbReference type="EMBL" id="MBB5143111.1"/>
    </source>
</evidence>
<name>A0A7W8C036_9BACT</name>
<protein>
    <submittedName>
        <fullName evidence="2">MOSC domain-containing protein YiiM</fullName>
    </submittedName>
</protein>
<dbReference type="GO" id="GO:0030170">
    <property type="term" value="F:pyridoxal phosphate binding"/>
    <property type="evidence" value="ECO:0007669"/>
    <property type="project" value="InterPro"/>
</dbReference>
<dbReference type="PROSITE" id="PS51340">
    <property type="entry name" value="MOSC"/>
    <property type="match status" value="1"/>
</dbReference>
<comment type="caution">
    <text evidence="2">The sequence shown here is derived from an EMBL/GenBank/DDBJ whole genome shotgun (WGS) entry which is preliminary data.</text>
</comment>
<feature type="domain" description="MOSC" evidence="1">
    <location>
        <begin position="18"/>
        <end position="142"/>
    </location>
</feature>
<reference evidence="2 3" key="1">
    <citation type="submission" date="2020-08" db="EMBL/GenBank/DDBJ databases">
        <title>Genomic Encyclopedia of Type Strains, Phase IV (KMG-IV): sequencing the most valuable type-strain genomes for metagenomic binning, comparative biology and taxonomic classification.</title>
        <authorList>
            <person name="Goeker M."/>
        </authorList>
    </citation>
    <scope>NUCLEOTIDE SEQUENCE [LARGE SCALE GENOMIC DNA]</scope>
    <source>
        <strain evidence="2 3">DSM 11275</strain>
    </source>
</reference>
<dbReference type="GO" id="GO:0003824">
    <property type="term" value="F:catalytic activity"/>
    <property type="evidence" value="ECO:0007669"/>
    <property type="project" value="InterPro"/>
</dbReference>
<accession>A0A7W8C036</accession>
<dbReference type="RefSeq" id="WP_183718476.1">
    <property type="nucleotide sequence ID" value="NZ_JACHGO010000003.1"/>
</dbReference>
<dbReference type="Proteomes" id="UP000539075">
    <property type="component" value="Unassembled WGS sequence"/>
</dbReference>
<dbReference type="GO" id="GO:0030151">
    <property type="term" value="F:molybdenum ion binding"/>
    <property type="evidence" value="ECO:0007669"/>
    <property type="project" value="InterPro"/>
</dbReference>
<evidence type="ECO:0000313" key="3">
    <source>
        <dbReference type="Proteomes" id="UP000539075"/>
    </source>
</evidence>
<dbReference type="PANTHER" id="PTHR36930:SF1">
    <property type="entry name" value="MOSC DOMAIN-CONTAINING PROTEIN"/>
    <property type="match status" value="1"/>
</dbReference>
<dbReference type="Gene3D" id="2.40.33.20">
    <property type="entry name" value="PK beta-barrel domain-like"/>
    <property type="match status" value="1"/>
</dbReference>
<sequence>MGIIKAICTSPKKGTAKKTVPSATLVVDHGIEGDAHAGKWHRQVSLLSWQAIEDFRARGAIVAHGCFGENLIVDGIDFAALPVGTRLSCNEVLMEVSQIGKECHSHCQIYHTMGDCIMPRQGVFAKVLHGGLVQPGDVMHVLPAGDEGCQEEAGA</sequence>
<dbReference type="InterPro" id="IPR052716">
    <property type="entry name" value="MOSC_domain"/>
</dbReference>
<evidence type="ECO:0000259" key="1">
    <source>
        <dbReference type="PROSITE" id="PS51340"/>
    </source>
</evidence>
<dbReference type="SUPFAM" id="SSF50800">
    <property type="entry name" value="PK beta-barrel domain-like"/>
    <property type="match status" value="1"/>
</dbReference>
<gene>
    <name evidence="2" type="ORF">HNQ38_001199</name>
</gene>
<dbReference type="InterPro" id="IPR011037">
    <property type="entry name" value="Pyrv_Knase-like_insert_dom_sf"/>
</dbReference>
<dbReference type="Pfam" id="PF03473">
    <property type="entry name" value="MOSC"/>
    <property type="match status" value="1"/>
</dbReference>
<dbReference type="EMBL" id="JACHGO010000003">
    <property type="protein sequence ID" value="MBB5143111.1"/>
    <property type="molecule type" value="Genomic_DNA"/>
</dbReference>
<proteinExistence type="predicted"/>
<keyword evidence="3" id="KW-1185">Reference proteome</keyword>
<dbReference type="InterPro" id="IPR005302">
    <property type="entry name" value="MoCF_Sase_C"/>
</dbReference>